<dbReference type="GO" id="GO:0022627">
    <property type="term" value="C:cytosolic small ribosomal subunit"/>
    <property type="evidence" value="ECO:0007669"/>
    <property type="project" value="TreeGrafter"/>
</dbReference>
<gene>
    <name evidence="5" type="ORF">KC980_04105</name>
</gene>
<accession>A0A955EDE2</accession>
<evidence type="ECO:0000313" key="5">
    <source>
        <dbReference type="EMBL" id="MCA9308670.1"/>
    </source>
</evidence>
<keyword evidence="2" id="KW-0689">Ribosomal protein</keyword>
<name>A0A955EDE2_UNCKA</name>
<dbReference type="InterPro" id="IPR012340">
    <property type="entry name" value="NA-bd_OB-fold"/>
</dbReference>
<dbReference type="Pfam" id="PF00575">
    <property type="entry name" value="S1"/>
    <property type="match status" value="4"/>
</dbReference>
<keyword evidence="3" id="KW-0687">Ribonucleoprotein</keyword>
<protein>
    <submittedName>
        <fullName evidence="5">S1 RNA-binding domain-containing protein</fullName>
    </submittedName>
</protein>
<feature type="domain" description="S1 motif" evidence="4">
    <location>
        <begin position="31"/>
        <end position="98"/>
    </location>
</feature>
<feature type="domain" description="S1 motif" evidence="4">
    <location>
        <begin position="116"/>
        <end position="198"/>
    </location>
</feature>
<dbReference type="Gene3D" id="2.40.50.140">
    <property type="entry name" value="Nucleic acid-binding proteins"/>
    <property type="match status" value="4"/>
</dbReference>
<evidence type="ECO:0000256" key="3">
    <source>
        <dbReference type="ARBA" id="ARBA00023274"/>
    </source>
</evidence>
<sequence length="373" mass="40668">MAKAKNVYKEDSVMIALLEKKGVDIKEFTQGELVEGTVVSVSPKQILVDVGAKSEGIITSDEFPQYDETYKNLKPGDTLLSSVVQPENEHGYLVLSLRRAEKDSKWRDMEDTLTSGAVLEVTVIEYNKGGLLVECFGLRGFVPLSHLDRVHFQNDIAKFSAGSEAELKSSLKVLSGKKLKVKIIELDKEKNRLVMSEKDALPTYSDTARQERLENVTEGDVLDGIVTGLMPFGIFVDLDGIEGLVHISEIAWEKVSNPGNYYSVGSPIEVKVLGVDDKSGKLALSVKRLSDNPWETVEDKYPEGTVVAGTVSKVVPFGAFVNLEKGLDGLVHISETDGPLNEGDSVKAVVTLVDAAKQKLALSIKRLTDGSNN</sequence>
<comment type="similarity">
    <text evidence="1">Belongs to the bacterial ribosomal protein bS1 family.</text>
</comment>
<dbReference type="EMBL" id="JAGQNX010000132">
    <property type="protein sequence ID" value="MCA9308670.1"/>
    <property type="molecule type" value="Genomic_DNA"/>
</dbReference>
<dbReference type="InterPro" id="IPR003029">
    <property type="entry name" value="S1_domain"/>
</dbReference>
<dbReference type="CDD" id="cd04465">
    <property type="entry name" value="S1_RPS1_repeat_ec2_hs2"/>
    <property type="match status" value="1"/>
</dbReference>
<dbReference type="Proteomes" id="UP000740557">
    <property type="component" value="Unassembled WGS sequence"/>
</dbReference>
<dbReference type="InterPro" id="IPR035104">
    <property type="entry name" value="Ribosomal_protein_S1-like"/>
</dbReference>
<comment type="caution">
    <text evidence="5">The sequence shown here is derived from an EMBL/GenBank/DDBJ whole genome shotgun (WGS) entry which is preliminary data.</text>
</comment>
<dbReference type="PROSITE" id="PS50126">
    <property type="entry name" value="S1"/>
    <property type="match status" value="4"/>
</dbReference>
<dbReference type="GO" id="GO:0003729">
    <property type="term" value="F:mRNA binding"/>
    <property type="evidence" value="ECO:0007669"/>
    <property type="project" value="TreeGrafter"/>
</dbReference>
<dbReference type="CDD" id="cd05687">
    <property type="entry name" value="S1_RPS1_repeat_ec1_hs1"/>
    <property type="match status" value="1"/>
</dbReference>
<organism evidence="5 6">
    <name type="scientific">candidate division WWE3 bacterium</name>
    <dbReference type="NCBI Taxonomy" id="2053526"/>
    <lineage>
        <taxon>Bacteria</taxon>
        <taxon>Katanobacteria</taxon>
    </lineage>
</organism>
<proteinExistence type="inferred from homology"/>
<evidence type="ECO:0000259" key="4">
    <source>
        <dbReference type="PROSITE" id="PS50126"/>
    </source>
</evidence>
<dbReference type="PANTHER" id="PTHR10724:SF7">
    <property type="entry name" value="SMALL RIBOSOMAL SUBUNIT PROTEIN BS1C"/>
    <property type="match status" value="1"/>
</dbReference>
<evidence type="ECO:0000256" key="2">
    <source>
        <dbReference type="ARBA" id="ARBA00022980"/>
    </source>
</evidence>
<dbReference type="GO" id="GO:0003735">
    <property type="term" value="F:structural constituent of ribosome"/>
    <property type="evidence" value="ECO:0007669"/>
    <property type="project" value="TreeGrafter"/>
</dbReference>
<reference evidence="5" key="2">
    <citation type="journal article" date="2021" name="Microbiome">
        <title>Successional dynamics and alternative stable states in a saline activated sludge microbial community over 9 years.</title>
        <authorList>
            <person name="Wang Y."/>
            <person name="Ye J."/>
            <person name="Ju F."/>
            <person name="Liu L."/>
            <person name="Boyd J.A."/>
            <person name="Deng Y."/>
            <person name="Parks D.H."/>
            <person name="Jiang X."/>
            <person name="Yin X."/>
            <person name="Woodcroft B.J."/>
            <person name="Tyson G.W."/>
            <person name="Hugenholtz P."/>
            <person name="Polz M.F."/>
            <person name="Zhang T."/>
        </authorList>
    </citation>
    <scope>NUCLEOTIDE SEQUENCE</scope>
    <source>
        <strain evidence="5">HKST-UBA79</strain>
    </source>
</reference>
<dbReference type="PRINTS" id="PR00681">
    <property type="entry name" value="RIBOSOMALS1"/>
</dbReference>
<feature type="domain" description="S1 motif" evidence="4">
    <location>
        <begin position="304"/>
        <end position="365"/>
    </location>
</feature>
<evidence type="ECO:0000313" key="6">
    <source>
        <dbReference type="Proteomes" id="UP000740557"/>
    </source>
</evidence>
<dbReference type="GO" id="GO:0006412">
    <property type="term" value="P:translation"/>
    <property type="evidence" value="ECO:0007669"/>
    <property type="project" value="TreeGrafter"/>
</dbReference>
<dbReference type="SMART" id="SM00316">
    <property type="entry name" value="S1"/>
    <property type="match status" value="4"/>
</dbReference>
<feature type="domain" description="S1 motif" evidence="4">
    <location>
        <begin position="219"/>
        <end position="287"/>
    </location>
</feature>
<dbReference type="PANTHER" id="PTHR10724">
    <property type="entry name" value="30S RIBOSOMAL PROTEIN S1"/>
    <property type="match status" value="1"/>
</dbReference>
<dbReference type="InterPro" id="IPR050437">
    <property type="entry name" value="Ribos_protein_bS1-like"/>
</dbReference>
<dbReference type="SUPFAM" id="SSF50249">
    <property type="entry name" value="Nucleic acid-binding proteins"/>
    <property type="match status" value="4"/>
</dbReference>
<evidence type="ECO:0000256" key="1">
    <source>
        <dbReference type="ARBA" id="ARBA00006767"/>
    </source>
</evidence>
<reference evidence="5" key="1">
    <citation type="submission" date="2020-04" db="EMBL/GenBank/DDBJ databases">
        <authorList>
            <person name="Zhang T."/>
        </authorList>
    </citation>
    <scope>NUCLEOTIDE SEQUENCE</scope>
    <source>
        <strain evidence="5">HKST-UBA79</strain>
    </source>
</reference>
<dbReference type="AlphaFoldDB" id="A0A955EDE2"/>